<organism evidence="1 2">
    <name type="scientific">Lacinutrix venerupis</name>
    <dbReference type="NCBI Taxonomy" id="1486034"/>
    <lineage>
        <taxon>Bacteria</taxon>
        <taxon>Pseudomonadati</taxon>
        <taxon>Bacteroidota</taxon>
        <taxon>Flavobacteriia</taxon>
        <taxon>Flavobacteriales</taxon>
        <taxon>Flavobacteriaceae</taxon>
        <taxon>Lacinutrix</taxon>
    </lineage>
</organism>
<dbReference type="EMBL" id="CP019352">
    <property type="protein sequence ID" value="APX99927.1"/>
    <property type="molecule type" value="Genomic_DNA"/>
</dbReference>
<keyword evidence="2" id="KW-1185">Reference proteome</keyword>
<protein>
    <submittedName>
        <fullName evidence="1">Uncharacterized protein</fullName>
    </submittedName>
</protein>
<evidence type="ECO:0000313" key="2">
    <source>
        <dbReference type="Proteomes" id="UP000187506"/>
    </source>
</evidence>
<dbReference type="Proteomes" id="UP000187506">
    <property type="component" value="Chromosome"/>
</dbReference>
<name>A0AAC9LLS8_9FLAO</name>
<gene>
    <name evidence="1" type="ORF">BWR22_06265</name>
</gene>
<evidence type="ECO:0000313" key="1">
    <source>
        <dbReference type="EMBL" id="APX99927.1"/>
    </source>
</evidence>
<reference evidence="1 2" key="1">
    <citation type="submission" date="2017-01" db="EMBL/GenBank/DDBJ databases">
        <title>Complete genome of Lacinutrix venerupis DOK2-8 isolated from seawater in Dokdo.</title>
        <authorList>
            <person name="Chi W.-J."/>
            <person name="Kim J.H."/>
        </authorList>
    </citation>
    <scope>NUCLEOTIDE SEQUENCE [LARGE SCALE GENOMIC DNA]</scope>
    <source>
        <strain evidence="1 2">DOK2-8</strain>
    </source>
</reference>
<accession>A0AAC9LLS8</accession>
<dbReference type="AlphaFoldDB" id="A0AAC9LLS8"/>
<proteinExistence type="predicted"/>
<sequence length="222" mass="26935">MKKTLTLLMLVFYFLSFGQETKNERIYNFDYVLEYENAIEDSLGLSKAYVFVNSKDNSYNLTFSKIRDNGYMKFIHHNIANMNSTIENDLFFKAETITLDCNYSFEPANYFKKYSFKIEKDTIIHNDTLKYYSFNRYNKKRKNKTLSHHFIIQPDTEYILPFFFITDEYEKWKSSDYLPKGIFRRIYFQDKNNKIVEMDYRLLSIYKYKKQIILPKKSCAEE</sequence>
<dbReference type="RefSeq" id="WP_076732702.1">
    <property type="nucleotide sequence ID" value="NZ_CP019352.1"/>
</dbReference>
<dbReference type="KEGG" id="lvn:BWR22_06265"/>